<dbReference type="InterPro" id="IPR000412">
    <property type="entry name" value="ABC_2_transport"/>
</dbReference>
<evidence type="ECO:0000256" key="4">
    <source>
        <dbReference type="ARBA" id="ARBA00022475"/>
    </source>
</evidence>
<dbReference type="PANTHER" id="PTHR30294">
    <property type="entry name" value="MEMBRANE COMPONENT OF ABC TRANSPORTER YHHJ-RELATED"/>
    <property type="match status" value="1"/>
</dbReference>
<dbReference type="PANTHER" id="PTHR30294:SF29">
    <property type="entry name" value="MULTIDRUG ABC TRANSPORTER PERMEASE YBHS-RELATED"/>
    <property type="match status" value="1"/>
</dbReference>
<dbReference type="OrthoDB" id="9808686at2"/>
<keyword evidence="4 8" id="KW-1003">Cell membrane</keyword>
<dbReference type="EMBL" id="AP019735">
    <property type="protein sequence ID" value="BBL04924.1"/>
    <property type="molecule type" value="Genomic_DNA"/>
</dbReference>
<comment type="similarity">
    <text evidence="2 8">Belongs to the ABC-2 integral membrane protein family.</text>
</comment>
<dbReference type="GeneID" id="78342951"/>
<proteinExistence type="inferred from homology"/>
<dbReference type="GO" id="GO:0043190">
    <property type="term" value="C:ATP-binding cassette (ABC) transporter complex"/>
    <property type="evidence" value="ECO:0007669"/>
    <property type="project" value="InterPro"/>
</dbReference>
<keyword evidence="5 8" id="KW-0812">Transmembrane</keyword>
<dbReference type="RefSeq" id="WP_141413233.1">
    <property type="nucleotide sequence ID" value="NZ_AP019735.1"/>
</dbReference>
<reference evidence="11" key="1">
    <citation type="submission" date="2019-06" db="EMBL/GenBank/DDBJ databases">
        <title>Alistipes onderdonkii subsp. vulgaris subsp. nov., Alistipes dispar sp. nov. and Alistipes communis sp. nov., isolated from human faeces, and creation of Alistipes onderdonkii subsp. onderdonkii subsp. nov.</title>
        <authorList>
            <person name="Sakamoto M."/>
            <person name="Ikeyama N."/>
            <person name="Ogata Y."/>
            <person name="Suda W."/>
            <person name="Iino T."/>
            <person name="Hattori M."/>
            <person name="Ohkuma M."/>
        </authorList>
    </citation>
    <scope>NUCLEOTIDE SEQUENCE [LARGE SCALE GENOMIC DNA]</scope>
    <source>
        <strain evidence="11">5CBH24</strain>
    </source>
</reference>
<evidence type="ECO:0000313" key="11">
    <source>
        <dbReference type="Proteomes" id="UP000318946"/>
    </source>
</evidence>
<organism evidence="10 11">
    <name type="scientific">Alistipes communis</name>
    <dbReference type="NCBI Taxonomy" id="2585118"/>
    <lineage>
        <taxon>Bacteria</taxon>
        <taxon>Pseudomonadati</taxon>
        <taxon>Bacteroidota</taxon>
        <taxon>Bacteroidia</taxon>
        <taxon>Bacteroidales</taxon>
        <taxon>Rikenellaceae</taxon>
        <taxon>Alistipes</taxon>
    </lineage>
</organism>
<feature type="transmembrane region" description="Helical" evidence="8">
    <location>
        <begin position="21"/>
        <end position="42"/>
    </location>
</feature>
<feature type="transmembrane region" description="Helical" evidence="8">
    <location>
        <begin position="168"/>
        <end position="190"/>
    </location>
</feature>
<keyword evidence="6 8" id="KW-1133">Transmembrane helix</keyword>
<feature type="transmembrane region" description="Helical" evidence="8">
    <location>
        <begin position="246"/>
        <end position="267"/>
    </location>
</feature>
<feature type="transmembrane region" description="Helical" evidence="8">
    <location>
        <begin position="211"/>
        <end position="234"/>
    </location>
</feature>
<dbReference type="AlphaFoldDB" id="A0A4Y1WWU0"/>
<dbReference type="Proteomes" id="UP000318946">
    <property type="component" value="Chromosome"/>
</dbReference>
<feature type="domain" description="ABC transmembrane type-2" evidence="9">
    <location>
        <begin position="118"/>
        <end position="360"/>
    </location>
</feature>
<feature type="transmembrane region" description="Helical" evidence="8">
    <location>
        <begin position="279"/>
        <end position="299"/>
    </location>
</feature>
<evidence type="ECO:0000256" key="6">
    <source>
        <dbReference type="ARBA" id="ARBA00022989"/>
    </source>
</evidence>
<dbReference type="PROSITE" id="PS51012">
    <property type="entry name" value="ABC_TM2"/>
    <property type="match status" value="1"/>
</dbReference>
<keyword evidence="3 8" id="KW-0813">Transport</keyword>
<name>A0A4Y1WWU0_9BACT</name>
<dbReference type="PRINTS" id="PR00164">
    <property type="entry name" value="ABC2TRNSPORT"/>
</dbReference>
<evidence type="ECO:0000259" key="9">
    <source>
        <dbReference type="PROSITE" id="PS51012"/>
    </source>
</evidence>
<evidence type="ECO:0000256" key="5">
    <source>
        <dbReference type="ARBA" id="ARBA00022692"/>
    </source>
</evidence>
<dbReference type="KEGG" id="acou:A5CBH24_22370"/>
<dbReference type="GO" id="GO:0140359">
    <property type="term" value="F:ABC-type transporter activity"/>
    <property type="evidence" value="ECO:0007669"/>
    <property type="project" value="InterPro"/>
</dbReference>
<keyword evidence="11" id="KW-1185">Reference proteome</keyword>
<evidence type="ECO:0000256" key="7">
    <source>
        <dbReference type="ARBA" id="ARBA00023136"/>
    </source>
</evidence>
<accession>A0A4Y1WWU0</accession>
<dbReference type="InterPro" id="IPR047817">
    <property type="entry name" value="ABC2_TM_bact-type"/>
</dbReference>
<protein>
    <recommendedName>
        <fullName evidence="8">Transport permease protein</fullName>
    </recommendedName>
</protein>
<dbReference type="InterPro" id="IPR013525">
    <property type="entry name" value="ABC2_TM"/>
</dbReference>
<dbReference type="InterPro" id="IPR051449">
    <property type="entry name" value="ABC-2_transporter_component"/>
</dbReference>
<evidence type="ECO:0000256" key="1">
    <source>
        <dbReference type="ARBA" id="ARBA00004651"/>
    </source>
</evidence>
<evidence type="ECO:0000256" key="8">
    <source>
        <dbReference type="RuleBase" id="RU361157"/>
    </source>
</evidence>
<sequence length="362" mass="39210">MKGFFSFVRKETLHILRDWRTMLIVLLMPVVQLLLFGFAISVEVNNIDFAVVASHPTEAVRRQVERIAANPYFTFGGYIRQDEADEVLRTGEVGAVVVFADDYDRRTAGSGEPDGAAIQLIFDASNPNDASSGAGYLRSVLLAEGTGGAPTPELHLLYNPQMKSSYNFVPGLMGLIFMLICAMMTSVSIVREKETGTMEVLLVSPVRPLRIVVAKMIPYFLLSCVNLATILLLARFVLGVPMSGSVVGLVGLSLLYLVLALALGLFISTMADSQVTAMLISGMLLILPLIMLSGMVFPIENMPGVLQGISCIVPARWYIEAVRKLMVEGLPFAAVLKEFAVLAVMTGALIGVALGKFNDKLE</sequence>
<evidence type="ECO:0000313" key="10">
    <source>
        <dbReference type="EMBL" id="BBL04924.1"/>
    </source>
</evidence>
<dbReference type="Pfam" id="PF12698">
    <property type="entry name" value="ABC2_membrane_3"/>
    <property type="match status" value="1"/>
</dbReference>
<gene>
    <name evidence="10" type="ORF">A5CBH24_22370</name>
</gene>
<keyword evidence="7 8" id="KW-0472">Membrane</keyword>
<evidence type="ECO:0000256" key="3">
    <source>
        <dbReference type="ARBA" id="ARBA00022448"/>
    </source>
</evidence>
<evidence type="ECO:0000256" key="2">
    <source>
        <dbReference type="ARBA" id="ARBA00007783"/>
    </source>
</evidence>
<comment type="subcellular location">
    <subcellularLocation>
        <location evidence="1 8">Cell membrane</location>
        <topology evidence="1 8">Multi-pass membrane protein</topology>
    </subcellularLocation>
</comment>
<feature type="transmembrane region" description="Helical" evidence="8">
    <location>
        <begin position="339"/>
        <end position="357"/>
    </location>
</feature>